<protein>
    <submittedName>
        <fullName evidence="1">Uncharacterized protein</fullName>
    </submittedName>
</protein>
<proteinExistence type="predicted"/>
<evidence type="ECO:0000313" key="1">
    <source>
        <dbReference type="EMBL" id="TRA93255.1"/>
    </source>
</evidence>
<evidence type="ECO:0000313" key="2">
    <source>
        <dbReference type="Proteomes" id="UP000319481"/>
    </source>
</evidence>
<dbReference type="RefSeq" id="WP_142912737.1">
    <property type="nucleotide sequence ID" value="NZ_JAPZLP010000003.1"/>
</dbReference>
<organism evidence="1 2">
    <name type="scientific">Agrobacterium salinitolerans</name>
    <dbReference type="NCBI Taxonomy" id="1183413"/>
    <lineage>
        <taxon>Bacteria</taxon>
        <taxon>Pseudomonadati</taxon>
        <taxon>Pseudomonadota</taxon>
        <taxon>Alphaproteobacteria</taxon>
        <taxon>Hyphomicrobiales</taxon>
        <taxon>Rhizobiaceae</taxon>
        <taxon>Rhizobium/Agrobacterium group</taxon>
        <taxon>Agrobacterium</taxon>
    </lineage>
</organism>
<name>A0ABY3BPX6_9HYPH</name>
<dbReference type="EMBL" id="SGNZ01000005">
    <property type="protein sequence ID" value="TRA93255.1"/>
    <property type="molecule type" value="Genomic_DNA"/>
</dbReference>
<comment type="caution">
    <text evidence="1">The sequence shown here is derived from an EMBL/GenBank/DDBJ whole genome shotgun (WGS) entry which is preliminary data.</text>
</comment>
<keyword evidence="2" id="KW-1185">Reference proteome</keyword>
<sequence length="89" mass="9978">MKTDAKGAAMEIKRTTIPGLTFSVVVEEVNHRDALGGLICYLASLYRLDPKTQARHLVRRSRIPGAAAEMRNEFQHDGIRAFRRLEAIA</sequence>
<dbReference type="Proteomes" id="UP000319481">
    <property type="component" value="Unassembled WGS sequence"/>
</dbReference>
<accession>A0ABY3BPX6</accession>
<reference evidence="1 2" key="1">
    <citation type="journal article" date="2019" name="Appl. Microbiol. Biotechnol.">
        <title>Differential efficiency of wild type rhizogenic strains for rol gene transformation of plants.</title>
        <authorList>
            <person name="Desmet S."/>
            <person name="De Keyser E."/>
            <person name="Van Vaerenbergh J."/>
            <person name="Baeyen S."/>
            <person name="Van Huylenbroeck J."/>
            <person name="Geelen D."/>
            <person name="Dhooghe E."/>
        </authorList>
    </citation>
    <scope>NUCLEOTIDE SEQUENCE [LARGE SCALE GENOMIC DNA]</scope>
    <source>
        <strain evidence="1 2">GBBC3283</strain>
    </source>
</reference>
<gene>
    <name evidence="1" type="ORF">EXN23_11270</name>
</gene>